<dbReference type="RefSeq" id="WP_007664881.1">
    <property type="nucleotide sequence ID" value="NZ_CAKW01000015.1"/>
</dbReference>
<dbReference type="InterPro" id="IPR020883">
    <property type="entry name" value="TypeI_TA_SymE"/>
</dbReference>
<gene>
    <name evidence="3" type="primary">symE</name>
    <name evidence="5" type="ORF">AFK62_02860</name>
    <name evidence="6" type="ORF">BN137_461</name>
</gene>
<dbReference type="GO" id="GO:0004521">
    <property type="term" value="F:RNA endonuclease activity"/>
    <property type="evidence" value="ECO:0007669"/>
    <property type="project" value="UniProtKB-UniRule"/>
</dbReference>
<name>K7ZYI8_9ENTR</name>
<evidence type="ECO:0000256" key="2">
    <source>
        <dbReference type="ARBA" id="ARBA00023125"/>
    </source>
</evidence>
<evidence type="ECO:0000259" key="4">
    <source>
        <dbReference type="Pfam" id="PF08845"/>
    </source>
</evidence>
<dbReference type="EC" id="3.1.-.-" evidence="3"/>
<dbReference type="OrthoDB" id="6053337at2"/>
<proteinExistence type="inferred from homology"/>
<dbReference type="HAMAP" id="MF_01193">
    <property type="entry name" value="Endoribonucl_SymE"/>
    <property type="match status" value="1"/>
</dbReference>
<reference evidence="8" key="2">
    <citation type="submission" date="2015-09" db="EMBL/GenBank/DDBJ databases">
        <title>Cronobacter genome sequencing and assembly.</title>
        <authorList>
            <person name="Descombes P."/>
            <person name="Baert L."/>
            <person name="Ngom-Bru C."/>
            <person name="Barretto C."/>
        </authorList>
    </citation>
    <scope>NUCLEOTIDE SEQUENCE [LARGE SCALE GENOMIC DNA]</scope>
    <source>
        <strain evidence="8">LMG 26250</strain>
    </source>
</reference>
<keyword evidence="1 3" id="KW-0963">Cytoplasm</keyword>
<comment type="subcellular location">
    <subcellularLocation>
        <location evidence="3">Cytoplasm</location>
    </subcellularLocation>
</comment>
<dbReference type="EMBL" id="CP012264">
    <property type="protein sequence ID" value="ALB61506.1"/>
    <property type="molecule type" value="Genomic_DNA"/>
</dbReference>
<dbReference type="eggNOG" id="ENOG5031VID">
    <property type="taxonomic scope" value="Bacteria"/>
</dbReference>
<evidence type="ECO:0000313" key="8">
    <source>
        <dbReference type="Proteomes" id="UP000067320"/>
    </source>
</evidence>
<dbReference type="GO" id="GO:0016070">
    <property type="term" value="P:RNA metabolic process"/>
    <property type="evidence" value="ECO:0007669"/>
    <property type="project" value="InterPro"/>
</dbReference>
<keyword evidence="3" id="KW-0540">Nuclease</keyword>
<evidence type="ECO:0000313" key="7">
    <source>
        <dbReference type="Proteomes" id="UP000009340"/>
    </source>
</evidence>
<dbReference type="NCBIfam" id="NF010128">
    <property type="entry name" value="PRK13605.1"/>
    <property type="match status" value="1"/>
</dbReference>
<dbReference type="GO" id="GO:0003723">
    <property type="term" value="F:RNA binding"/>
    <property type="evidence" value="ECO:0007669"/>
    <property type="project" value="UniProtKB-KW"/>
</dbReference>
<dbReference type="GO" id="GO:0016788">
    <property type="term" value="F:hydrolase activity, acting on ester bonds"/>
    <property type="evidence" value="ECO:0007669"/>
    <property type="project" value="InterPro"/>
</dbReference>
<comment type="function">
    <text evidence="3">Involved in the degradation and recycling of damaged RNA. It is itself a target for degradation by the ATP-dependent protease Lon.</text>
</comment>
<dbReference type="Pfam" id="PF08845">
    <property type="entry name" value="SymE_toxin"/>
    <property type="match status" value="1"/>
</dbReference>
<dbReference type="KEGG" id="ccon:AFK62_02860"/>
<keyword evidence="3" id="KW-0378">Hydrolase</keyword>
<dbReference type="GO" id="GO:0003677">
    <property type="term" value="F:DNA binding"/>
    <property type="evidence" value="ECO:0007669"/>
    <property type="project" value="UniProtKB-KW"/>
</dbReference>
<dbReference type="GO" id="GO:0005737">
    <property type="term" value="C:cytoplasm"/>
    <property type="evidence" value="ECO:0007669"/>
    <property type="project" value="UniProtKB-SubCell"/>
</dbReference>
<reference evidence="6" key="1">
    <citation type="submission" date="2012-07" db="EMBL/GenBank/DDBJ databases">
        <authorList>
            <person name="Cummings C."/>
        </authorList>
    </citation>
    <scope>NUCLEOTIDE SEQUENCE</scope>
    <source>
        <strain evidence="6">1330</strain>
    </source>
</reference>
<reference evidence="5 8" key="3">
    <citation type="journal article" date="2016" name="Genome Announc.">
        <title>Fully Closed Genome Sequences of Five Type Strains of the Genus Cronobacter and One Cronobacter sakazakii Strain.</title>
        <authorList>
            <person name="Moine D."/>
            <person name="Kassam M."/>
            <person name="Baert L."/>
            <person name="Tang Y."/>
            <person name="Barretto C."/>
            <person name="Ngom Bru C."/>
            <person name="Klijn A."/>
            <person name="Descombes P."/>
        </authorList>
    </citation>
    <scope>NUCLEOTIDE SEQUENCE [LARGE SCALE GENOMIC DNA]</scope>
    <source>
        <strain evidence="5 8">LMG 26250</strain>
    </source>
</reference>
<dbReference type="AlphaFoldDB" id="K7ZYI8"/>
<evidence type="ECO:0000313" key="5">
    <source>
        <dbReference type="EMBL" id="ALB61506.1"/>
    </source>
</evidence>
<dbReference type="STRING" id="1073999.AFK62_02860"/>
<keyword evidence="2" id="KW-0238">DNA-binding</keyword>
<comment type="similarity">
    <text evidence="3">Belongs to the SymE family.</text>
</comment>
<dbReference type="InterPro" id="IPR014944">
    <property type="entry name" value="Toxin_SymE-like"/>
</dbReference>
<keyword evidence="8" id="KW-1185">Reference proteome</keyword>
<dbReference type="PATRIC" id="fig|1073999.7.peg.575"/>
<dbReference type="Proteomes" id="UP000009340">
    <property type="component" value="Unassembled WGS sequence"/>
</dbReference>
<feature type="domain" description="Toxin SymE-like" evidence="4">
    <location>
        <begin position="29"/>
        <end position="80"/>
    </location>
</feature>
<keyword evidence="3" id="KW-0694">RNA-binding</keyword>
<evidence type="ECO:0000256" key="1">
    <source>
        <dbReference type="ARBA" id="ARBA00022490"/>
    </source>
</evidence>
<dbReference type="EMBL" id="CAKW01000015">
    <property type="protein sequence ID" value="CCJ71125.1"/>
    <property type="molecule type" value="Genomic_DNA"/>
</dbReference>
<sequence length="123" mass="13280">MSTLALPVPPQATTAALVSPAAPSGPAAPRRIRVSYASRFHDGVNLAALTLRGKWLEEAGFPTGTDVEVRVMHGCIVITARAPEPEEPPLMTSLRRVCKLSGRKQQQVQEFIEVIAGKRKKPT</sequence>
<accession>K7ZYI8</accession>
<evidence type="ECO:0000256" key="3">
    <source>
        <dbReference type="HAMAP-Rule" id="MF_01193"/>
    </source>
</evidence>
<evidence type="ECO:0000313" key="6">
    <source>
        <dbReference type="EMBL" id="CCJ71125.1"/>
    </source>
</evidence>
<keyword evidence="3" id="KW-0255">Endonuclease</keyword>
<dbReference type="Proteomes" id="UP000067320">
    <property type="component" value="Chromosome"/>
</dbReference>
<organism evidence="6 7">
    <name type="scientific">Cronobacter condimenti 1330</name>
    <dbReference type="NCBI Taxonomy" id="1073999"/>
    <lineage>
        <taxon>Bacteria</taxon>
        <taxon>Pseudomonadati</taxon>
        <taxon>Pseudomonadota</taxon>
        <taxon>Gammaproteobacteria</taxon>
        <taxon>Enterobacterales</taxon>
        <taxon>Enterobacteriaceae</taxon>
        <taxon>Cronobacter</taxon>
    </lineage>
</organism>
<protein>
    <recommendedName>
        <fullName evidence="3">Endoribonuclease SymE</fullName>
        <ecNumber evidence="3">3.1.-.-</ecNumber>
    </recommendedName>
</protein>